<dbReference type="InterPro" id="IPR050365">
    <property type="entry name" value="TIM50"/>
</dbReference>
<dbReference type="PANTHER" id="PTHR12210">
    <property type="entry name" value="DULLARD PROTEIN PHOSPHATASE"/>
    <property type="match status" value="1"/>
</dbReference>
<dbReference type="InterPro" id="IPR036412">
    <property type="entry name" value="HAD-like_sf"/>
</dbReference>
<proteinExistence type="inferred from homology"/>
<comment type="subunit">
    <text evidence="1">Component of the TIM23 complex.</text>
</comment>
<evidence type="ECO:0000313" key="4">
    <source>
        <dbReference type="Proteomes" id="UP000824120"/>
    </source>
</evidence>
<evidence type="ECO:0000313" key="3">
    <source>
        <dbReference type="EMBL" id="KAG5584167.1"/>
    </source>
</evidence>
<comment type="caution">
    <text evidence="3">The sequence shown here is derived from an EMBL/GenBank/DDBJ whole genome shotgun (WGS) entry which is preliminary data.</text>
</comment>
<gene>
    <name evidence="3" type="ORF">H5410_044601</name>
</gene>
<dbReference type="OrthoDB" id="1711508at2759"/>
<keyword evidence="1" id="KW-0809">Transit peptide</keyword>
<feature type="domain" description="FCP1 homology" evidence="2">
    <location>
        <begin position="41"/>
        <end position="221"/>
    </location>
</feature>
<keyword evidence="1" id="KW-0811">Translocation</keyword>
<comment type="similarity">
    <text evidence="1">Belongs to the TIM50 family.</text>
</comment>
<dbReference type="GO" id="GO:0015031">
    <property type="term" value="P:protein transport"/>
    <property type="evidence" value="ECO:0007669"/>
    <property type="project" value="UniProtKB-KW"/>
</dbReference>
<accession>A0A9J5X919</accession>
<organism evidence="3 4">
    <name type="scientific">Solanum commersonii</name>
    <name type="common">Commerson's wild potato</name>
    <name type="synonym">Commerson's nightshade</name>
    <dbReference type="NCBI Taxonomy" id="4109"/>
    <lineage>
        <taxon>Eukaryota</taxon>
        <taxon>Viridiplantae</taxon>
        <taxon>Streptophyta</taxon>
        <taxon>Embryophyta</taxon>
        <taxon>Tracheophyta</taxon>
        <taxon>Spermatophyta</taxon>
        <taxon>Magnoliopsida</taxon>
        <taxon>eudicotyledons</taxon>
        <taxon>Gunneridae</taxon>
        <taxon>Pentapetalae</taxon>
        <taxon>asterids</taxon>
        <taxon>lamiids</taxon>
        <taxon>Solanales</taxon>
        <taxon>Solanaceae</taxon>
        <taxon>Solanoideae</taxon>
        <taxon>Solaneae</taxon>
        <taxon>Solanum</taxon>
    </lineage>
</organism>
<dbReference type="PROSITE" id="PS50969">
    <property type="entry name" value="FCP1"/>
    <property type="match status" value="2"/>
</dbReference>
<name>A0A9J5X919_SOLCO</name>
<dbReference type="InterPro" id="IPR023214">
    <property type="entry name" value="HAD_sf"/>
</dbReference>
<dbReference type="EMBL" id="JACXVP010000009">
    <property type="protein sequence ID" value="KAG5584167.1"/>
    <property type="molecule type" value="Genomic_DNA"/>
</dbReference>
<dbReference type="SUPFAM" id="SSF56784">
    <property type="entry name" value="HAD-like"/>
    <property type="match status" value="2"/>
</dbReference>
<keyword evidence="1" id="KW-0496">Mitochondrion</keyword>
<dbReference type="Proteomes" id="UP000824120">
    <property type="component" value="Chromosome 9"/>
</dbReference>
<dbReference type="GO" id="GO:0005744">
    <property type="term" value="C:TIM23 mitochondrial import inner membrane translocase complex"/>
    <property type="evidence" value="ECO:0007669"/>
    <property type="project" value="UniProtKB-UniRule"/>
</dbReference>
<sequence length="594" mass="68446">MASNLKLKNVVVDSDNANSDYEDEKVTKKSELDLPLEKLNLGPKKKLLVLNLGGPLVDRVHRRNESAVRRYTPDLAHGNFLVFKRPYCDQFMKFCLERFEVGLWSSAMDRNVEPILDNIMIGLRKKLVFVWDQEKCIDSGFPTVEKQNKPIFLKQLKKIWENNYYGGRFSESNTLLIDDEPHVALLNPPNTAVFPPAYKVNNKRDTFLDSKGEMHEFLEGLVDADDVPMYVKGHQFVQPAITNTHKDWDYYAKIIRVVEDPSFENNVNTYLIYLIIFLICSNDEMQGFLEGLVDADDVPIYVNGHLFGQSAITNSHNHWDYYAKIVRAHALKNVVVDSDKDNSDHEDEKVTKKSELDLPLEKLNLGPKKKLLVLNLGGLLVDRVHRRNESAVRRYTPDLAHGNFLVFKRPYCDQFMKFCLERFEVGLWSSAMDRNVEPILDNIMIGLRKKLDQEKCIDSGFPTVEKQNKPIFLKQLKKIWENDYYGGRFSESNTLLIDDEPHVALLNPPNTAVFPPAYKVKNKRDTFLESKGEMHEFLEGLVDADDVPTYVKGHQFGQPAITNTHKDWDYYAKIIRAAEDPSFGCSDYESEYSD</sequence>
<keyword evidence="1" id="KW-0653">Protein transport</keyword>
<dbReference type="Gene3D" id="3.40.50.1000">
    <property type="entry name" value="HAD superfamily/HAD-like"/>
    <property type="match status" value="2"/>
</dbReference>
<dbReference type="SMART" id="SM00577">
    <property type="entry name" value="CPDc"/>
    <property type="match status" value="2"/>
</dbReference>
<evidence type="ECO:0000256" key="1">
    <source>
        <dbReference type="RuleBase" id="RU365079"/>
    </source>
</evidence>
<dbReference type="InterPro" id="IPR004274">
    <property type="entry name" value="FCP1_dom"/>
</dbReference>
<keyword evidence="4" id="KW-1185">Reference proteome</keyword>
<keyword evidence="1" id="KW-0813">Transport</keyword>
<reference evidence="3 4" key="1">
    <citation type="submission" date="2020-09" db="EMBL/GenBank/DDBJ databases">
        <title>De no assembly of potato wild relative species, Solanum commersonii.</title>
        <authorList>
            <person name="Cho K."/>
        </authorList>
    </citation>
    <scope>NUCLEOTIDE SEQUENCE [LARGE SCALE GENOMIC DNA]</scope>
    <source>
        <strain evidence="3">LZ3.2</strain>
        <tissue evidence="3">Leaf</tissue>
    </source>
</reference>
<protein>
    <recommendedName>
        <fullName evidence="1">Mitochondrial import inner membrane translocase subunit TIM50</fullName>
    </recommendedName>
</protein>
<dbReference type="AlphaFoldDB" id="A0A9J5X919"/>
<comment type="subcellular location">
    <subcellularLocation>
        <location evidence="1">Mitochondrion inner membrane</location>
        <topology evidence="1">Single-pass membrane protein</topology>
    </subcellularLocation>
</comment>
<dbReference type="Pfam" id="PF03031">
    <property type="entry name" value="NIF"/>
    <property type="match status" value="2"/>
</dbReference>
<feature type="domain" description="FCP1 homology" evidence="2">
    <location>
        <begin position="365"/>
        <end position="541"/>
    </location>
</feature>
<comment type="function">
    <text evidence="1">Essential component of the TIM23 complex, a complex that mediates the translocation of transit peptide-containing proteins across the mitochondrial inner membrane.</text>
</comment>
<evidence type="ECO:0000259" key="2">
    <source>
        <dbReference type="PROSITE" id="PS50969"/>
    </source>
</evidence>